<feature type="region of interest" description="Disordered" evidence="1">
    <location>
        <begin position="29"/>
        <end position="48"/>
    </location>
</feature>
<comment type="caution">
    <text evidence="2">The sequence shown here is derived from an EMBL/GenBank/DDBJ whole genome shotgun (WGS) entry which is preliminary data.</text>
</comment>
<gene>
    <name evidence="2" type="ORF">BT67DRAFT_216244</name>
</gene>
<evidence type="ECO:0000256" key="1">
    <source>
        <dbReference type="SAM" id="MobiDB-lite"/>
    </source>
</evidence>
<organism evidence="2 3">
    <name type="scientific">Trichocladium antarcticum</name>
    <dbReference type="NCBI Taxonomy" id="1450529"/>
    <lineage>
        <taxon>Eukaryota</taxon>
        <taxon>Fungi</taxon>
        <taxon>Dikarya</taxon>
        <taxon>Ascomycota</taxon>
        <taxon>Pezizomycotina</taxon>
        <taxon>Sordariomycetes</taxon>
        <taxon>Sordariomycetidae</taxon>
        <taxon>Sordariales</taxon>
        <taxon>Chaetomiaceae</taxon>
        <taxon>Trichocladium</taxon>
    </lineage>
</organism>
<evidence type="ECO:0000313" key="2">
    <source>
        <dbReference type="EMBL" id="KAK4130538.1"/>
    </source>
</evidence>
<name>A0AAN6ZAE2_9PEZI</name>
<dbReference type="Proteomes" id="UP001304895">
    <property type="component" value="Unassembled WGS sequence"/>
</dbReference>
<dbReference type="AlphaFoldDB" id="A0AAN6ZAE2"/>
<evidence type="ECO:0000313" key="3">
    <source>
        <dbReference type="Proteomes" id="UP001304895"/>
    </source>
</evidence>
<protein>
    <submittedName>
        <fullName evidence="2">Uncharacterized protein</fullName>
    </submittedName>
</protein>
<sequence length="224" mass="25091">MLISSATRPIPDSGWPRFNPGRPRSLWSIAKDGIPPSTRRSRIGGPRPRKLAFERVRIPCRTRESSSFGPWFGTAGWAARCFGREPRHLHPPPTPTSVTISILCRCKCPHLSRPHIEWHLYEPTARAVSARAPAVTSRVQAMAFSGMFRANGLRLCFNGVHFANWHGEAISFLAFCKCARHVNTGRQVWNHDLLHPGIRGGTRATLIAAEYFVLACPSRHLQMI</sequence>
<keyword evidence="3" id="KW-1185">Reference proteome</keyword>
<accession>A0AAN6ZAE2</accession>
<reference evidence="2" key="2">
    <citation type="submission" date="2023-05" db="EMBL/GenBank/DDBJ databases">
        <authorList>
            <consortium name="Lawrence Berkeley National Laboratory"/>
            <person name="Steindorff A."/>
            <person name="Hensen N."/>
            <person name="Bonometti L."/>
            <person name="Westerberg I."/>
            <person name="Brannstrom I.O."/>
            <person name="Guillou S."/>
            <person name="Cros-Aarteil S."/>
            <person name="Calhoun S."/>
            <person name="Haridas S."/>
            <person name="Kuo A."/>
            <person name="Mondo S."/>
            <person name="Pangilinan J."/>
            <person name="Riley R."/>
            <person name="Labutti K."/>
            <person name="Andreopoulos B."/>
            <person name="Lipzen A."/>
            <person name="Chen C."/>
            <person name="Yanf M."/>
            <person name="Daum C."/>
            <person name="Ng V."/>
            <person name="Clum A."/>
            <person name="Ohm R."/>
            <person name="Martin F."/>
            <person name="Silar P."/>
            <person name="Natvig D."/>
            <person name="Lalanne C."/>
            <person name="Gautier V."/>
            <person name="Ament-Velasquez S.L."/>
            <person name="Kruys A."/>
            <person name="Hutchinson M.I."/>
            <person name="Powell A.J."/>
            <person name="Barry K."/>
            <person name="Miller A.N."/>
            <person name="Grigoriev I.V."/>
            <person name="Debuchy R."/>
            <person name="Gladieux P."/>
            <person name="Thoren M.H."/>
            <person name="Johannesson H."/>
        </authorList>
    </citation>
    <scope>NUCLEOTIDE SEQUENCE</scope>
    <source>
        <strain evidence="2">CBS 123565</strain>
    </source>
</reference>
<reference evidence="2" key="1">
    <citation type="journal article" date="2023" name="Mol. Phylogenet. Evol.">
        <title>Genome-scale phylogeny and comparative genomics of the fungal order Sordariales.</title>
        <authorList>
            <person name="Hensen N."/>
            <person name="Bonometti L."/>
            <person name="Westerberg I."/>
            <person name="Brannstrom I.O."/>
            <person name="Guillou S."/>
            <person name="Cros-Aarteil S."/>
            <person name="Calhoun S."/>
            <person name="Haridas S."/>
            <person name="Kuo A."/>
            <person name="Mondo S."/>
            <person name="Pangilinan J."/>
            <person name="Riley R."/>
            <person name="LaButti K."/>
            <person name="Andreopoulos B."/>
            <person name="Lipzen A."/>
            <person name="Chen C."/>
            <person name="Yan M."/>
            <person name="Daum C."/>
            <person name="Ng V."/>
            <person name="Clum A."/>
            <person name="Steindorff A."/>
            <person name="Ohm R.A."/>
            <person name="Martin F."/>
            <person name="Silar P."/>
            <person name="Natvig D.O."/>
            <person name="Lalanne C."/>
            <person name="Gautier V."/>
            <person name="Ament-Velasquez S.L."/>
            <person name="Kruys A."/>
            <person name="Hutchinson M.I."/>
            <person name="Powell A.J."/>
            <person name="Barry K."/>
            <person name="Miller A.N."/>
            <person name="Grigoriev I.V."/>
            <person name="Debuchy R."/>
            <person name="Gladieux P."/>
            <person name="Hiltunen Thoren M."/>
            <person name="Johannesson H."/>
        </authorList>
    </citation>
    <scope>NUCLEOTIDE SEQUENCE</scope>
    <source>
        <strain evidence="2">CBS 123565</strain>
    </source>
</reference>
<dbReference type="EMBL" id="MU853435">
    <property type="protein sequence ID" value="KAK4130538.1"/>
    <property type="molecule type" value="Genomic_DNA"/>
</dbReference>
<proteinExistence type="predicted"/>
<feature type="compositionally biased region" description="Basic residues" evidence="1">
    <location>
        <begin position="39"/>
        <end position="48"/>
    </location>
</feature>